<protein>
    <submittedName>
        <fullName evidence="2">Uncharacterized protein</fullName>
    </submittedName>
</protein>
<dbReference type="AlphaFoldDB" id="A0A8J2PSH4"/>
<accession>A0A8J2PSH4</accession>
<comment type="caution">
    <text evidence="2">The sequence shown here is derived from an EMBL/GenBank/DDBJ whole genome shotgun (WGS) entry which is preliminary data.</text>
</comment>
<keyword evidence="1" id="KW-0472">Membrane</keyword>
<feature type="transmembrane region" description="Helical" evidence="1">
    <location>
        <begin position="23"/>
        <end position="46"/>
    </location>
</feature>
<name>A0A8J2PSH4_9HEXA</name>
<sequence length="150" mass="16914">MHLTEHPRHLGVPMQTKHLNYSINWASSIVMLQQIHSLSFGSYCYMVNYISTKRKRARKDISDQLNNANVLGGSIPRQQGNRSWLGDYQQTGGWFTISIVQSSVGVVNLRNDTELGEEDSGRIGNGSVGLFCLCFILIAFMLFVTFRCSH</sequence>
<feature type="transmembrane region" description="Helical" evidence="1">
    <location>
        <begin position="128"/>
        <end position="146"/>
    </location>
</feature>
<organism evidence="2 3">
    <name type="scientific">Allacma fusca</name>
    <dbReference type="NCBI Taxonomy" id="39272"/>
    <lineage>
        <taxon>Eukaryota</taxon>
        <taxon>Metazoa</taxon>
        <taxon>Ecdysozoa</taxon>
        <taxon>Arthropoda</taxon>
        <taxon>Hexapoda</taxon>
        <taxon>Collembola</taxon>
        <taxon>Symphypleona</taxon>
        <taxon>Sminthuridae</taxon>
        <taxon>Allacma</taxon>
    </lineage>
</organism>
<reference evidence="2" key="1">
    <citation type="submission" date="2021-06" db="EMBL/GenBank/DDBJ databases">
        <authorList>
            <person name="Hodson N. C."/>
            <person name="Mongue J. A."/>
            <person name="Jaron S. K."/>
        </authorList>
    </citation>
    <scope>NUCLEOTIDE SEQUENCE</scope>
</reference>
<dbReference type="EMBL" id="CAJVCH010538225">
    <property type="protein sequence ID" value="CAG7826001.1"/>
    <property type="molecule type" value="Genomic_DNA"/>
</dbReference>
<keyword evidence="1" id="KW-1133">Transmembrane helix</keyword>
<keyword evidence="3" id="KW-1185">Reference proteome</keyword>
<gene>
    <name evidence="2" type="ORF">AFUS01_LOCUS36073</name>
</gene>
<evidence type="ECO:0000256" key="1">
    <source>
        <dbReference type="SAM" id="Phobius"/>
    </source>
</evidence>
<evidence type="ECO:0000313" key="3">
    <source>
        <dbReference type="Proteomes" id="UP000708208"/>
    </source>
</evidence>
<proteinExistence type="predicted"/>
<evidence type="ECO:0000313" key="2">
    <source>
        <dbReference type="EMBL" id="CAG7826001.1"/>
    </source>
</evidence>
<keyword evidence="1" id="KW-0812">Transmembrane</keyword>
<dbReference type="Proteomes" id="UP000708208">
    <property type="component" value="Unassembled WGS sequence"/>
</dbReference>